<sequence length="117" mass="14120">MRKHLSEMYYTRSLQMFPLSNNSYENMNLTSIPLIRKNNKVNADEIIFQEHDINNSNFIHNDISMEEIYEKDETNKTLLQSESVTNLKYKNVHKQKNDNEITEAKEKKRLRNKLYYD</sequence>
<keyword evidence="2" id="KW-1185">Reference proteome</keyword>
<dbReference type="AlphaFoldDB" id="A0A232EE30"/>
<protein>
    <submittedName>
        <fullName evidence="1">Uncharacterized protein</fullName>
    </submittedName>
</protein>
<proteinExistence type="predicted"/>
<evidence type="ECO:0000313" key="1">
    <source>
        <dbReference type="EMBL" id="OXU16610.1"/>
    </source>
</evidence>
<evidence type="ECO:0000313" key="2">
    <source>
        <dbReference type="Proteomes" id="UP000215335"/>
    </source>
</evidence>
<dbReference type="Proteomes" id="UP000215335">
    <property type="component" value="Unassembled WGS sequence"/>
</dbReference>
<accession>A0A232EE30</accession>
<dbReference type="EMBL" id="NNAY01005608">
    <property type="protein sequence ID" value="OXU16610.1"/>
    <property type="molecule type" value="Genomic_DNA"/>
</dbReference>
<name>A0A232EE30_9HYME</name>
<gene>
    <name evidence="1" type="ORF">TSAR_016059</name>
</gene>
<comment type="caution">
    <text evidence="1">The sequence shown here is derived from an EMBL/GenBank/DDBJ whole genome shotgun (WGS) entry which is preliminary data.</text>
</comment>
<reference evidence="1 2" key="1">
    <citation type="journal article" date="2017" name="Curr. Biol.">
        <title>The Evolution of Venom by Co-option of Single-Copy Genes.</title>
        <authorList>
            <person name="Martinson E.O."/>
            <person name="Mrinalini"/>
            <person name="Kelkar Y.D."/>
            <person name="Chang C.H."/>
            <person name="Werren J.H."/>
        </authorList>
    </citation>
    <scope>NUCLEOTIDE SEQUENCE [LARGE SCALE GENOMIC DNA]</scope>
    <source>
        <strain evidence="1 2">Alberta</strain>
        <tissue evidence="1">Whole body</tissue>
    </source>
</reference>
<organism evidence="1 2">
    <name type="scientific">Trichomalopsis sarcophagae</name>
    <dbReference type="NCBI Taxonomy" id="543379"/>
    <lineage>
        <taxon>Eukaryota</taxon>
        <taxon>Metazoa</taxon>
        <taxon>Ecdysozoa</taxon>
        <taxon>Arthropoda</taxon>
        <taxon>Hexapoda</taxon>
        <taxon>Insecta</taxon>
        <taxon>Pterygota</taxon>
        <taxon>Neoptera</taxon>
        <taxon>Endopterygota</taxon>
        <taxon>Hymenoptera</taxon>
        <taxon>Apocrita</taxon>
        <taxon>Proctotrupomorpha</taxon>
        <taxon>Chalcidoidea</taxon>
        <taxon>Pteromalidae</taxon>
        <taxon>Pteromalinae</taxon>
        <taxon>Trichomalopsis</taxon>
    </lineage>
</organism>